<proteinExistence type="predicted"/>
<feature type="compositionally biased region" description="Low complexity" evidence="1">
    <location>
        <begin position="295"/>
        <end position="315"/>
    </location>
</feature>
<protein>
    <recommendedName>
        <fullName evidence="2">SGF29 C-terminal domain-containing protein</fullName>
    </recommendedName>
</protein>
<dbReference type="InterPro" id="IPR010750">
    <property type="entry name" value="SGF29_tudor-like_dom"/>
</dbReference>
<feature type="region of interest" description="Disordered" evidence="1">
    <location>
        <begin position="719"/>
        <end position="755"/>
    </location>
</feature>
<feature type="compositionally biased region" description="Basic and acidic residues" evidence="1">
    <location>
        <begin position="267"/>
        <end position="282"/>
    </location>
</feature>
<feature type="compositionally biased region" description="Polar residues" evidence="1">
    <location>
        <begin position="719"/>
        <end position="745"/>
    </location>
</feature>
<feature type="compositionally biased region" description="Polar residues" evidence="1">
    <location>
        <begin position="623"/>
        <end position="632"/>
    </location>
</feature>
<dbReference type="Pfam" id="PF07039">
    <property type="entry name" value="SGF29_Tudor"/>
    <property type="match status" value="1"/>
</dbReference>
<dbReference type="EMBL" id="LSSL01000112">
    <property type="protein sequence ID" value="OLY85429.1"/>
    <property type="molecule type" value="Genomic_DNA"/>
</dbReference>
<evidence type="ECO:0000313" key="3">
    <source>
        <dbReference type="EMBL" id="OLY85429.1"/>
    </source>
</evidence>
<comment type="caution">
    <text evidence="3">The sequence shown here is derived from an EMBL/GenBank/DDBJ whole genome shotgun (WGS) entry which is preliminary data.</text>
</comment>
<feature type="compositionally biased region" description="Basic and acidic residues" evidence="1">
    <location>
        <begin position="78"/>
        <end position="87"/>
    </location>
</feature>
<feature type="compositionally biased region" description="Basic and acidic residues" evidence="1">
    <location>
        <begin position="98"/>
        <end position="131"/>
    </location>
</feature>
<name>A0A1R0H8E0_9FUNG</name>
<dbReference type="AlphaFoldDB" id="A0A1R0H8E0"/>
<dbReference type="Proteomes" id="UP000187455">
    <property type="component" value="Unassembled WGS sequence"/>
</dbReference>
<feature type="compositionally biased region" description="Low complexity" evidence="1">
    <location>
        <begin position="377"/>
        <end position="403"/>
    </location>
</feature>
<feature type="region of interest" description="Disordered" evidence="1">
    <location>
        <begin position="163"/>
        <end position="632"/>
    </location>
</feature>
<feature type="domain" description="SGF29 C-terminal" evidence="2">
    <location>
        <begin position="633"/>
        <end position="852"/>
    </location>
</feature>
<dbReference type="PROSITE" id="PS51518">
    <property type="entry name" value="SGF29_C"/>
    <property type="match status" value="1"/>
</dbReference>
<accession>A0A1R0H8E0</accession>
<dbReference type="PANTHER" id="PTHR21539">
    <property type="entry name" value="SAGA-ASSOCIATED FACTOR 29"/>
    <property type="match status" value="1"/>
</dbReference>
<feature type="compositionally biased region" description="Polar residues" evidence="1">
    <location>
        <begin position="322"/>
        <end position="337"/>
    </location>
</feature>
<feature type="compositionally biased region" description="Polar residues" evidence="1">
    <location>
        <begin position="502"/>
        <end position="523"/>
    </location>
</feature>
<keyword evidence="4" id="KW-1185">Reference proteome</keyword>
<gene>
    <name evidence="3" type="ORF">AYI68_g380</name>
</gene>
<evidence type="ECO:0000313" key="4">
    <source>
        <dbReference type="Proteomes" id="UP000187455"/>
    </source>
</evidence>
<reference evidence="3 4" key="1">
    <citation type="journal article" date="2016" name="Mol. Biol. Evol.">
        <title>Genome-Wide Survey of Gut Fungi (Harpellales) Reveals the First Horizontally Transferred Ubiquitin Gene from a Mosquito Host.</title>
        <authorList>
            <person name="Wang Y."/>
            <person name="White M.M."/>
            <person name="Kvist S."/>
            <person name="Moncalvo J.M."/>
        </authorList>
    </citation>
    <scope>NUCLEOTIDE SEQUENCE [LARGE SCALE GENOMIC DNA]</scope>
    <source>
        <strain evidence="3 4">ALG-7-W6</strain>
    </source>
</reference>
<dbReference type="InterPro" id="IPR047288">
    <property type="entry name" value="Tudor_SGF29_rpt1"/>
</dbReference>
<dbReference type="InterPro" id="IPR037802">
    <property type="entry name" value="SGF29"/>
</dbReference>
<dbReference type="STRING" id="133383.A0A1R0H8E0"/>
<feature type="compositionally biased region" description="Basic and acidic residues" evidence="1">
    <location>
        <begin position="591"/>
        <end position="606"/>
    </location>
</feature>
<feature type="region of interest" description="Disordered" evidence="1">
    <location>
        <begin position="78"/>
        <end position="131"/>
    </location>
</feature>
<dbReference type="GO" id="GO:0000124">
    <property type="term" value="C:SAGA complex"/>
    <property type="evidence" value="ECO:0007669"/>
    <property type="project" value="InterPro"/>
</dbReference>
<feature type="compositionally biased region" description="Basic and acidic residues" evidence="1">
    <location>
        <begin position="404"/>
        <end position="459"/>
    </location>
</feature>
<feature type="compositionally biased region" description="Low complexity" evidence="1">
    <location>
        <begin position="463"/>
        <end position="473"/>
    </location>
</feature>
<evidence type="ECO:0000259" key="2">
    <source>
        <dbReference type="PROSITE" id="PS51518"/>
    </source>
</evidence>
<sequence length="852" mass="95587">MHQENDLNELAVNPSKVEPLLNSYQEALRDSESEILVAKELLEIVNTIRNSMNQQHSNEETLNKNELISPKPIIDHSEIPTDLEKKLPNISTPTNAKGFEDSKTFVKNNTDDSIKAKQSPEYKDRSSDSRSKNVGYEMLLNHQKKQQEILSTIKIKKKNPFYDKLNSPVEKKDRLMVSQSSPTEYLEPKPDSRSSFKNPNYTDNDKNYKLKKYPETYEDKSRNTEFPSQHKKSSENLSSRHRDISDSSSRSSRPKPDLSPGGGGDYEESKKAGIYSYDDRNKVKNSSSQFKNSGERSLSSHNSSSHKSREQSSPSKYKDSGKNQLYNPSSENYSSKRSQTDRDGDRQYSSSQKSNHDLKSKRSRLDLKSKDDKEYSRQGNNFSSGGNGNNQRSNEYSRSSSNDNDSRSYRDYPKKYDNSRTDSDRPKSYENDKSVENSYERSGYSDKPNEKESSRDLVKPKLSNRGHSSSGSRNEIKKKPNVTATPTGSHPKKIDSKKPYESTISSLTSLRTDSKSSSQNDKTSQSNNLGLRSSSRNPSTPSNDQKSSSRSHTRQSSVVSSRGDSKERDSANRSSSRIRNNEYLNDLSADQNKKPKTETRNSDHISRKSSTGNNSLDKKRSSENPLKTSRPSQYSYITIGSFVAAKIPPSGDPDQAGEWILATVKKINSTRTRFVVEDADDEVVSGSAAKHQYDLDQKNILFVADADYSKENGMEFGNSGTQGLNFGSGSSAQRRKSSNNLTPNDPDSKTVGPGDKLRILSTQSISSGERILAIYPGTTVFYYGMVKLEPSSNRGSLPSFMTSKSLIMYPPAVSLLIGRWEKYYTGKPLFQIIFDNDEGQLVDVPAILTISQ</sequence>
<dbReference type="PANTHER" id="PTHR21539:SF0">
    <property type="entry name" value="SAGA-ASSOCIATED FACTOR 29"/>
    <property type="match status" value="1"/>
</dbReference>
<dbReference type="OrthoDB" id="10265994at2759"/>
<feature type="compositionally biased region" description="Basic and acidic residues" evidence="1">
    <location>
        <begin position="354"/>
        <end position="376"/>
    </location>
</feature>
<feature type="compositionally biased region" description="Basic and acidic residues" evidence="1">
    <location>
        <begin position="232"/>
        <end position="245"/>
    </location>
</feature>
<feature type="compositionally biased region" description="Basic and acidic residues" evidence="1">
    <location>
        <begin position="203"/>
        <end position="223"/>
    </location>
</feature>
<organism evidence="3 4">
    <name type="scientific">Smittium mucronatum</name>
    <dbReference type="NCBI Taxonomy" id="133383"/>
    <lineage>
        <taxon>Eukaryota</taxon>
        <taxon>Fungi</taxon>
        <taxon>Fungi incertae sedis</taxon>
        <taxon>Zoopagomycota</taxon>
        <taxon>Kickxellomycotina</taxon>
        <taxon>Harpellomycetes</taxon>
        <taxon>Harpellales</taxon>
        <taxon>Legeriomycetaceae</taxon>
        <taxon>Smittium</taxon>
    </lineage>
</organism>
<dbReference type="Gene3D" id="2.30.30.140">
    <property type="match status" value="2"/>
</dbReference>
<dbReference type="CDD" id="cd20393">
    <property type="entry name" value="Tudor_SGF29_rpt1"/>
    <property type="match status" value="1"/>
</dbReference>
<evidence type="ECO:0000256" key="1">
    <source>
        <dbReference type="SAM" id="MobiDB-lite"/>
    </source>
</evidence>
<feature type="compositionally biased region" description="Low complexity" evidence="1">
    <location>
        <begin position="524"/>
        <end position="562"/>
    </location>
</feature>